<protein>
    <recommendedName>
        <fullName evidence="4">Lumazine-binding</fullName>
    </recommendedName>
</protein>
<proteinExistence type="predicted"/>
<dbReference type="RefSeq" id="WP_091377111.1">
    <property type="nucleotide sequence ID" value="NZ_LT629740.1"/>
</dbReference>
<dbReference type="AlphaFoldDB" id="A0A1H2BAL2"/>
<evidence type="ECO:0000256" key="1">
    <source>
        <dbReference type="SAM" id="SignalP"/>
    </source>
</evidence>
<evidence type="ECO:0000313" key="2">
    <source>
        <dbReference type="EMBL" id="SDT54929.1"/>
    </source>
</evidence>
<dbReference type="EMBL" id="LT629740">
    <property type="protein sequence ID" value="SDT54929.1"/>
    <property type="molecule type" value="Genomic_DNA"/>
</dbReference>
<evidence type="ECO:0000313" key="3">
    <source>
        <dbReference type="Proteomes" id="UP000199679"/>
    </source>
</evidence>
<sequence length="141" mass="15513">MKTLKSMVAGIALLLACITANASVKSHATQPTEKDVVNIYINAIANGKTDNLDKVLGDDLQFNMQRGQRVNTFTKDQLMNYLKSNTVSGESVNTTTTVLSDDDSSSKVKIDFKYDGYTRTDVVTLDKSFGWKITSVNSTFK</sequence>
<gene>
    <name evidence="2" type="ORF">SAMN05216490_3992</name>
</gene>
<dbReference type="Pfam" id="PF12893">
    <property type="entry name" value="Lumazine_bd_2"/>
    <property type="match status" value="1"/>
</dbReference>
<keyword evidence="3" id="KW-1185">Reference proteome</keyword>
<dbReference type="Gene3D" id="3.10.450.50">
    <property type="match status" value="1"/>
</dbReference>
<feature type="chain" id="PRO_5009269759" description="Lumazine-binding" evidence="1">
    <location>
        <begin position="23"/>
        <end position="141"/>
    </location>
</feature>
<keyword evidence="1" id="KW-0732">Signal</keyword>
<evidence type="ECO:0008006" key="4">
    <source>
        <dbReference type="Google" id="ProtNLM"/>
    </source>
</evidence>
<feature type="signal peptide" evidence="1">
    <location>
        <begin position="1"/>
        <end position="22"/>
    </location>
</feature>
<accession>A0A1H2BAL2</accession>
<dbReference type="OrthoDB" id="764454at2"/>
<reference evidence="2 3" key="1">
    <citation type="submission" date="2016-10" db="EMBL/GenBank/DDBJ databases">
        <authorList>
            <person name="de Groot N.N."/>
        </authorList>
    </citation>
    <scope>NUCLEOTIDE SEQUENCE [LARGE SCALE GENOMIC DNA]</scope>
    <source>
        <strain evidence="2 3">MP1X4</strain>
    </source>
</reference>
<dbReference type="InterPro" id="IPR039437">
    <property type="entry name" value="FrzH/put_lumazine-bd"/>
</dbReference>
<dbReference type="PROSITE" id="PS51257">
    <property type="entry name" value="PROKAR_LIPOPROTEIN"/>
    <property type="match status" value="1"/>
</dbReference>
<name>A0A1H2BAL2_MUCMA</name>
<organism evidence="2 3">
    <name type="scientific">Mucilaginibacter mallensis</name>
    <dbReference type="NCBI Taxonomy" id="652787"/>
    <lineage>
        <taxon>Bacteria</taxon>
        <taxon>Pseudomonadati</taxon>
        <taxon>Bacteroidota</taxon>
        <taxon>Sphingobacteriia</taxon>
        <taxon>Sphingobacteriales</taxon>
        <taxon>Sphingobacteriaceae</taxon>
        <taxon>Mucilaginibacter</taxon>
    </lineage>
</organism>
<dbReference type="Proteomes" id="UP000199679">
    <property type="component" value="Chromosome I"/>
</dbReference>